<dbReference type="OrthoDB" id="5293418at2"/>
<evidence type="ECO:0000313" key="4">
    <source>
        <dbReference type="EMBL" id="PWN56727.1"/>
    </source>
</evidence>
<keyword evidence="2" id="KW-0472">Membrane</keyword>
<feature type="compositionally biased region" description="Polar residues" evidence="1">
    <location>
        <begin position="607"/>
        <end position="617"/>
    </location>
</feature>
<keyword evidence="2" id="KW-1133">Transmembrane helix</keyword>
<evidence type="ECO:0000313" key="5">
    <source>
        <dbReference type="Proteomes" id="UP000251800"/>
    </source>
</evidence>
<sequence>MPWPGPGSWMPPSRLMTRPWRSIQRWKTRPLTRRWWNNSSSSKPHSSRHRKTHRSRLNQGRTTPIHRRVANRTQRMPRAIRRTRRVMISARRAPRRRRTATRSRPPRTMPRRTTPPSRRTHPPRPPRMTRRQMPTARPIKRPATRPCLTRRPRPNKPQSSNGSAVCRMTQAVYYATSSCSNNSAVRPDANVKPMSEPIRRRPRRLASAVTDAGSWPVLLALVTLLLCGLPGGAIAAVNATVDRNPVMVGETFNLTLRSTDEREGNPDWSALEGRFRVLNTVSGSEYRLINGRASRSRHWTVTLVATRPGDYEIPSIQVGSTSTNPIPLTVVAPEAGDGPRDAFIEFEVDRDSAYVQEQALLTVRLYVSGDLVSGQLGEPSAPNAVIEQIGEQSESRAIRDGQRYHLFERRYVLFAEQPGELVITAPQFTGEISTGRRRSSMFNLGQFAGQTRQIFAEGEPMTLSIQPPPADWTGPWLPASNVELEQSLVPNSGPFVAGEPFSRITELVIDGQLHTQIDPLTPQQPDGVQAYGEPADTQTSESRNGVRARLAQQWALIANQAGELVLPEIRLRWWDTTADRPRETVIPERRIQVEPGAMATTPPPPSQAVTSEPDVTTTPYTPPLRSVADSGIWPWLAAFLGLGWLLTIGAWFVASRRRSQDRRIPDTQPAAPSTRQLIKTLQSATPSEARQALLGWARQRHAPHFVYTLEDWARREADPQLTQALTALDAHLYAGQMTGAWSPESLCQAIRQLPDRPTAATPIATLPPLYPEAQPRQAT</sequence>
<protein>
    <recommendedName>
        <fullName evidence="3">DUF7939 domain-containing protein</fullName>
    </recommendedName>
</protein>
<dbReference type="PANTHER" id="PTHR40940">
    <property type="entry name" value="PROTEIN BATD-RELATED"/>
    <property type="match status" value="1"/>
</dbReference>
<feature type="compositionally biased region" description="Basic residues" evidence="1">
    <location>
        <begin position="118"/>
        <end position="130"/>
    </location>
</feature>
<organism evidence="4 5">
    <name type="scientific">Abyssibacter profundi</name>
    <dbReference type="NCBI Taxonomy" id="2182787"/>
    <lineage>
        <taxon>Bacteria</taxon>
        <taxon>Pseudomonadati</taxon>
        <taxon>Pseudomonadota</taxon>
        <taxon>Gammaproteobacteria</taxon>
        <taxon>Chromatiales</taxon>
        <taxon>Oceanococcaceae</taxon>
        <taxon>Abyssibacter</taxon>
    </lineage>
</organism>
<keyword evidence="2" id="KW-0812">Transmembrane</keyword>
<dbReference type="InterPro" id="IPR025738">
    <property type="entry name" value="BatD"/>
</dbReference>
<feature type="compositionally biased region" description="Basic residues" evidence="1">
    <location>
        <begin position="45"/>
        <end position="56"/>
    </location>
</feature>
<comment type="caution">
    <text evidence="4">The sequence shown here is derived from an EMBL/GenBank/DDBJ whole genome shotgun (WGS) entry which is preliminary data.</text>
</comment>
<dbReference type="PANTHER" id="PTHR40940:SF1">
    <property type="entry name" value="PROTEIN BATD"/>
    <property type="match status" value="1"/>
</dbReference>
<evidence type="ECO:0000256" key="1">
    <source>
        <dbReference type="SAM" id="MobiDB-lite"/>
    </source>
</evidence>
<dbReference type="Pfam" id="PF25607">
    <property type="entry name" value="DUF7939"/>
    <property type="match status" value="1"/>
</dbReference>
<dbReference type="InterPro" id="IPR057699">
    <property type="entry name" value="DUF7939"/>
</dbReference>
<feature type="region of interest" description="Disordered" evidence="1">
    <location>
        <begin position="596"/>
        <end position="617"/>
    </location>
</feature>
<gene>
    <name evidence="4" type="ORF">DEH80_04650</name>
</gene>
<feature type="compositionally biased region" description="Basic residues" evidence="1">
    <location>
        <begin position="138"/>
        <end position="154"/>
    </location>
</feature>
<feature type="transmembrane region" description="Helical" evidence="2">
    <location>
        <begin position="632"/>
        <end position="654"/>
    </location>
</feature>
<dbReference type="EMBL" id="QEQK01000004">
    <property type="protein sequence ID" value="PWN56727.1"/>
    <property type="molecule type" value="Genomic_DNA"/>
</dbReference>
<evidence type="ECO:0000256" key="2">
    <source>
        <dbReference type="SAM" id="Phobius"/>
    </source>
</evidence>
<accession>A0A363UMT3</accession>
<feature type="region of interest" description="Disordered" evidence="1">
    <location>
        <begin position="759"/>
        <end position="779"/>
    </location>
</feature>
<feature type="region of interest" description="Disordered" evidence="1">
    <location>
        <begin position="34"/>
        <end position="162"/>
    </location>
</feature>
<feature type="domain" description="DUF7939" evidence="3">
    <location>
        <begin position="674"/>
        <end position="756"/>
    </location>
</feature>
<keyword evidence="5" id="KW-1185">Reference proteome</keyword>
<proteinExistence type="predicted"/>
<dbReference type="AlphaFoldDB" id="A0A363UMT3"/>
<evidence type="ECO:0000259" key="3">
    <source>
        <dbReference type="Pfam" id="PF25607"/>
    </source>
</evidence>
<name>A0A363UMT3_9GAMM</name>
<feature type="compositionally biased region" description="Basic residues" evidence="1">
    <location>
        <begin position="92"/>
        <end position="105"/>
    </location>
</feature>
<dbReference type="Pfam" id="PF13584">
    <property type="entry name" value="BatD"/>
    <property type="match status" value="1"/>
</dbReference>
<reference evidence="4 5" key="1">
    <citation type="submission" date="2018-05" db="EMBL/GenBank/DDBJ databases">
        <title>Abyssibacter profundi OUC007T gen. nov., sp. nov, a marine bacterium isolated from seawater of the Mariana Trench.</title>
        <authorList>
            <person name="Zhou S."/>
        </authorList>
    </citation>
    <scope>NUCLEOTIDE SEQUENCE [LARGE SCALE GENOMIC DNA]</scope>
    <source>
        <strain evidence="4 5">OUC007</strain>
    </source>
</reference>
<dbReference type="Proteomes" id="UP000251800">
    <property type="component" value="Unassembled WGS sequence"/>
</dbReference>